<evidence type="ECO:0000313" key="3">
    <source>
        <dbReference type="Proteomes" id="UP001374579"/>
    </source>
</evidence>
<keyword evidence="3" id="KW-1185">Reference proteome</keyword>
<dbReference type="Proteomes" id="UP001374579">
    <property type="component" value="Unassembled WGS sequence"/>
</dbReference>
<feature type="compositionally biased region" description="Basic and acidic residues" evidence="1">
    <location>
        <begin position="125"/>
        <end position="135"/>
    </location>
</feature>
<comment type="caution">
    <text evidence="2">The sequence shown here is derived from an EMBL/GenBank/DDBJ whole genome shotgun (WGS) entry which is preliminary data.</text>
</comment>
<dbReference type="AlphaFoldDB" id="A0AAN9AIL8"/>
<gene>
    <name evidence="2" type="ORF">V1264_021573</name>
</gene>
<dbReference type="EMBL" id="JBAMIC010004070">
    <property type="protein sequence ID" value="KAK7087535.1"/>
    <property type="molecule type" value="Genomic_DNA"/>
</dbReference>
<sequence>MKPILEAAGLVLKTIHDLSLDRRNRILNSQSLNRKYKKLASSEIPITKNLFGDDLKGAFAQMDTTSELGQSFTVSSKGNTFFPTRAKNYQDQWYENNSHQNFRKGPCQTWRGRGKTCSAWPRKVHAQDGARHGLDSPESSTSTSECHPESPCKDRTGPDNRSGCTSSLDDCGVVSTVLTSAHRSSGAAASGEKCPESGTCLNSASTSQKTSTDSRNVIWDAVQARGIQEKQLVQSYVHHGVQPPRNSVNPTYAGGKCDTIYLHV</sequence>
<evidence type="ECO:0000256" key="1">
    <source>
        <dbReference type="SAM" id="MobiDB-lite"/>
    </source>
</evidence>
<feature type="compositionally biased region" description="Basic and acidic residues" evidence="1">
    <location>
        <begin position="146"/>
        <end position="158"/>
    </location>
</feature>
<evidence type="ECO:0000313" key="2">
    <source>
        <dbReference type="EMBL" id="KAK7087535.1"/>
    </source>
</evidence>
<organism evidence="2 3">
    <name type="scientific">Littorina saxatilis</name>
    <dbReference type="NCBI Taxonomy" id="31220"/>
    <lineage>
        <taxon>Eukaryota</taxon>
        <taxon>Metazoa</taxon>
        <taxon>Spiralia</taxon>
        <taxon>Lophotrochozoa</taxon>
        <taxon>Mollusca</taxon>
        <taxon>Gastropoda</taxon>
        <taxon>Caenogastropoda</taxon>
        <taxon>Littorinimorpha</taxon>
        <taxon>Littorinoidea</taxon>
        <taxon>Littorinidae</taxon>
        <taxon>Littorina</taxon>
    </lineage>
</organism>
<protein>
    <submittedName>
        <fullName evidence="2">Uncharacterized protein</fullName>
    </submittedName>
</protein>
<accession>A0AAN9AIL8</accession>
<proteinExistence type="predicted"/>
<feature type="region of interest" description="Disordered" evidence="1">
    <location>
        <begin position="122"/>
        <end position="161"/>
    </location>
</feature>
<reference evidence="2 3" key="1">
    <citation type="submission" date="2024-02" db="EMBL/GenBank/DDBJ databases">
        <title>Chromosome-scale genome assembly of the rough periwinkle Littorina saxatilis.</title>
        <authorList>
            <person name="De Jode A."/>
            <person name="Faria R."/>
            <person name="Formenti G."/>
            <person name="Sims Y."/>
            <person name="Smith T.P."/>
            <person name="Tracey A."/>
            <person name="Wood J.M.D."/>
            <person name="Zagrodzka Z.B."/>
            <person name="Johannesson K."/>
            <person name="Butlin R.K."/>
            <person name="Leder E.H."/>
        </authorList>
    </citation>
    <scope>NUCLEOTIDE SEQUENCE [LARGE SCALE GENOMIC DNA]</scope>
    <source>
        <strain evidence="2">Snail1</strain>
        <tissue evidence="2">Muscle</tissue>
    </source>
</reference>
<name>A0AAN9AIL8_9CAEN</name>